<keyword evidence="5 9" id="KW-0547">Nucleotide-binding</keyword>
<dbReference type="STRING" id="83771.SAMN02910357_02359"/>
<comment type="subunit">
    <text evidence="9">Homotetramer.</text>
</comment>
<dbReference type="InterPro" id="IPR011004">
    <property type="entry name" value="Trimer_LpxA-like_sf"/>
</dbReference>
<dbReference type="PROSITE" id="PS00810">
    <property type="entry name" value="ADP_GLC_PYROPHOSPH_3"/>
    <property type="match status" value="1"/>
</dbReference>
<dbReference type="PANTHER" id="PTHR43523:SF2">
    <property type="entry name" value="GLUCOSE-1-PHOSPHATE ADENYLYLTRANSFERASE"/>
    <property type="match status" value="1"/>
</dbReference>
<dbReference type="Gene3D" id="3.90.550.10">
    <property type="entry name" value="Spore Coat Polysaccharide Biosynthesis Protein SpsA, Chain A"/>
    <property type="match status" value="1"/>
</dbReference>
<comment type="function">
    <text evidence="9">Involved in the biosynthesis of ADP-glucose, a building block required for the elongation reactions to produce glycogen. Catalyzes the reaction between ATP and alpha-D-glucose 1-phosphate (G1P) to produce pyrophosphate and ADP-Glc.</text>
</comment>
<keyword evidence="6 9" id="KW-0067">ATP-binding</keyword>
<dbReference type="EMBL" id="FUXX01000045">
    <property type="protein sequence ID" value="SKA67978.1"/>
    <property type="molecule type" value="Genomic_DNA"/>
</dbReference>
<comment type="pathway">
    <text evidence="9">Glycan biosynthesis; glycogen biosynthesis.</text>
</comment>
<dbReference type="NCBIfam" id="NF002023">
    <property type="entry name" value="PRK00844.1"/>
    <property type="match status" value="1"/>
</dbReference>
<dbReference type="SUPFAM" id="SSF51161">
    <property type="entry name" value="Trimeric LpxA-like enzymes"/>
    <property type="match status" value="1"/>
</dbReference>
<keyword evidence="3 9" id="KW-0808">Transferase</keyword>
<dbReference type="GO" id="GO:0008878">
    <property type="term" value="F:glucose-1-phosphate adenylyltransferase activity"/>
    <property type="evidence" value="ECO:0007669"/>
    <property type="project" value="UniProtKB-UniRule"/>
</dbReference>
<dbReference type="Pfam" id="PF00483">
    <property type="entry name" value="NTP_transferase"/>
    <property type="match status" value="1"/>
</dbReference>
<feature type="site" description="Could play a key role in the communication between the regulatory and the substrate sites" evidence="9">
    <location>
        <position position="104"/>
    </location>
</feature>
<dbReference type="InterPro" id="IPR011831">
    <property type="entry name" value="ADP-Glc_PPase"/>
</dbReference>
<evidence type="ECO:0000256" key="2">
    <source>
        <dbReference type="ARBA" id="ARBA00022600"/>
    </source>
</evidence>
<dbReference type="InterPro" id="IPR005835">
    <property type="entry name" value="NTP_transferase_dom"/>
</dbReference>
<feature type="site" description="Could play a key role in the communication between the regulatory and the substrate sites" evidence="9">
    <location>
        <position position="65"/>
    </location>
</feature>
<dbReference type="HAMAP" id="MF_00624">
    <property type="entry name" value="GlgC"/>
    <property type="match status" value="1"/>
</dbReference>
<dbReference type="CDD" id="cd04651">
    <property type="entry name" value="LbH_G1P_AT_C"/>
    <property type="match status" value="1"/>
</dbReference>
<dbReference type="Proteomes" id="UP000242432">
    <property type="component" value="Unassembled WGS sequence"/>
</dbReference>
<accession>A0A1T4VT24</accession>
<keyword evidence="4 9" id="KW-0548">Nucleotidyltransferase</keyword>
<feature type="domain" description="Glucose-1-phosphate adenylyltransferase/Bifunctional protein GlmU-like C-terminal hexapeptide" evidence="11">
    <location>
        <begin position="306"/>
        <end position="409"/>
    </location>
</feature>
<name>A0A1T4VT24_9GAMM</name>
<feature type="binding site" evidence="9">
    <location>
        <position position="105"/>
    </location>
    <ligand>
        <name>alpha-D-glucose 1-phosphate</name>
        <dbReference type="ChEBI" id="CHEBI:58601"/>
    </ligand>
</feature>
<dbReference type="InterPro" id="IPR029044">
    <property type="entry name" value="Nucleotide-diphossugar_trans"/>
</dbReference>
<dbReference type="RefSeq" id="WP_078929347.1">
    <property type="nucleotide sequence ID" value="NZ_FUXX01000045.1"/>
</dbReference>
<keyword evidence="13" id="KW-1185">Reference proteome</keyword>
<comment type="catalytic activity">
    <reaction evidence="9">
        <text>alpha-D-glucose 1-phosphate + ATP + H(+) = ADP-alpha-D-glucose + diphosphate</text>
        <dbReference type="Rhea" id="RHEA:12120"/>
        <dbReference type="ChEBI" id="CHEBI:15378"/>
        <dbReference type="ChEBI" id="CHEBI:30616"/>
        <dbReference type="ChEBI" id="CHEBI:33019"/>
        <dbReference type="ChEBI" id="CHEBI:57498"/>
        <dbReference type="ChEBI" id="CHEBI:58601"/>
        <dbReference type="EC" id="2.7.7.27"/>
    </reaction>
</comment>
<feature type="binding site" evidence="9">
    <location>
        <begin position="185"/>
        <end position="186"/>
    </location>
    <ligand>
        <name>alpha-D-glucose 1-phosphate</name>
        <dbReference type="ChEBI" id="CHEBI:58601"/>
    </ligand>
</feature>
<dbReference type="Gene3D" id="2.160.10.10">
    <property type="entry name" value="Hexapeptide repeat proteins"/>
    <property type="match status" value="1"/>
</dbReference>
<dbReference type="EC" id="2.7.7.27" evidence="9"/>
<evidence type="ECO:0000256" key="4">
    <source>
        <dbReference type="ARBA" id="ARBA00022695"/>
    </source>
</evidence>
<evidence type="ECO:0000313" key="12">
    <source>
        <dbReference type="EMBL" id="SKA67978.1"/>
    </source>
</evidence>
<evidence type="ECO:0000256" key="6">
    <source>
        <dbReference type="ARBA" id="ARBA00022840"/>
    </source>
</evidence>
<dbReference type="PROSITE" id="PS00808">
    <property type="entry name" value="ADP_GLC_PYROPHOSPH_1"/>
    <property type="match status" value="1"/>
</dbReference>
<evidence type="ECO:0000256" key="8">
    <source>
        <dbReference type="ARBA" id="ARBA00023277"/>
    </source>
</evidence>
<reference evidence="13" key="1">
    <citation type="submission" date="2017-02" db="EMBL/GenBank/DDBJ databases">
        <authorList>
            <person name="Varghese N."/>
            <person name="Submissions S."/>
        </authorList>
    </citation>
    <scope>NUCLEOTIDE SEQUENCE [LARGE SCALE GENOMIC DNA]</scope>
    <source>
        <strain evidence="13">DSM 3072</strain>
    </source>
</reference>
<sequence>MQNAREVVRQTMALVLAGGRGSRLKALTDTRAKPSVYFGGKFRIIDFALSNCVNSGITGIGVVTQYKSHSLLRHLQAGWSFFRNQMNEYIDFLPASQRLDEEHWYQGTADAIFQNVDIIKDHKPKYVLILAGDHIYKMDYSLLIMDHIRMGSPLTVACIPVPREQAKAFGVMNVDSNNLVTEFVEKPENPPAMPTNPYMSLASMGIYVFDAEFLYEVLAKDAATKGSHRDFGMDIIPQLVAQHKVHAHDFSKSCIRNSGNKEIVYWRDVGTIDAYWEANMDIASIEPQLDIYDFNWPIWTNQIQLPPAKLVQDISGASTIFRNSVASAGCIISGSSINQTLLFNSCRVHSNCFISESVIMPFCIIHRACRLTKVVMDRGCELPRGIIIGEDAALDAKRFYRSEGGVTLVTRAMLTKLRQTEPELFEDFDNYKAPVAMPSY</sequence>
<evidence type="ECO:0000259" key="11">
    <source>
        <dbReference type="Pfam" id="PF24894"/>
    </source>
</evidence>
<gene>
    <name evidence="9" type="primary">glgC</name>
    <name evidence="12" type="ORF">SAMN02745213_02001</name>
</gene>
<evidence type="ECO:0000313" key="13">
    <source>
        <dbReference type="Proteomes" id="UP000242432"/>
    </source>
</evidence>
<keyword evidence="7 9" id="KW-0320">Glycogen biosynthesis</keyword>
<dbReference type="SUPFAM" id="SSF53448">
    <property type="entry name" value="Nucleotide-diphospho-sugar transferases"/>
    <property type="match status" value="1"/>
</dbReference>
<feature type="binding site" evidence="9">
    <location>
        <position position="203"/>
    </location>
    <ligand>
        <name>alpha-D-glucose 1-phosphate</name>
        <dbReference type="ChEBI" id="CHEBI:58601"/>
    </ligand>
</feature>
<dbReference type="CDD" id="cd02508">
    <property type="entry name" value="ADP_Glucose_PP"/>
    <property type="match status" value="1"/>
</dbReference>
<dbReference type="NCBIfam" id="NF001947">
    <property type="entry name" value="PRK00725.1"/>
    <property type="match status" value="1"/>
</dbReference>
<dbReference type="PANTHER" id="PTHR43523">
    <property type="entry name" value="GLUCOSE-1-PHOSPHATE ADENYLYLTRANSFERASE-RELATED"/>
    <property type="match status" value="1"/>
</dbReference>
<evidence type="ECO:0000256" key="7">
    <source>
        <dbReference type="ARBA" id="ARBA00023056"/>
    </source>
</evidence>
<dbReference type="InterPro" id="IPR023049">
    <property type="entry name" value="GlgC_bac"/>
</dbReference>
<keyword evidence="8 9" id="KW-0119">Carbohydrate metabolism</keyword>
<dbReference type="UniPathway" id="UPA00164"/>
<dbReference type="PROSITE" id="PS00809">
    <property type="entry name" value="ADP_GLC_PYROPHOSPH_2"/>
    <property type="match status" value="1"/>
</dbReference>
<dbReference type="GO" id="GO:0005978">
    <property type="term" value="P:glycogen biosynthetic process"/>
    <property type="evidence" value="ECO:0007669"/>
    <property type="project" value="UniProtKB-UniRule"/>
</dbReference>
<dbReference type="NCBIfam" id="TIGR02091">
    <property type="entry name" value="glgC"/>
    <property type="match status" value="1"/>
</dbReference>
<evidence type="ECO:0000259" key="10">
    <source>
        <dbReference type="Pfam" id="PF00483"/>
    </source>
</evidence>
<evidence type="ECO:0000256" key="1">
    <source>
        <dbReference type="ARBA" id="ARBA00010443"/>
    </source>
</evidence>
<dbReference type="InterPro" id="IPR056818">
    <property type="entry name" value="GlmU/GlgC-like_hexapep"/>
</dbReference>
<evidence type="ECO:0000256" key="5">
    <source>
        <dbReference type="ARBA" id="ARBA00022741"/>
    </source>
</evidence>
<dbReference type="AlphaFoldDB" id="A0A1T4VT24"/>
<organism evidence="12 13">
    <name type="scientific">Succinivibrio dextrinosolvens DSM 3072</name>
    <dbReference type="NCBI Taxonomy" id="1123324"/>
    <lineage>
        <taxon>Bacteria</taxon>
        <taxon>Pseudomonadati</taxon>
        <taxon>Pseudomonadota</taxon>
        <taxon>Gammaproteobacteria</taxon>
        <taxon>Aeromonadales</taxon>
        <taxon>Succinivibrionaceae</taxon>
        <taxon>Succinivibrio</taxon>
    </lineage>
</organism>
<protein>
    <recommendedName>
        <fullName evidence="9">Glucose-1-phosphate adenylyltransferase</fullName>
        <ecNumber evidence="9">2.7.7.27</ecNumber>
    </recommendedName>
    <alternativeName>
        <fullName evidence="9">ADP-glucose pyrophosphorylase</fullName>
        <shortName evidence="9">ADPGlc PPase</shortName>
    </alternativeName>
    <alternativeName>
        <fullName evidence="9">ADP-glucose synthase</fullName>
    </alternativeName>
</protein>
<dbReference type="Pfam" id="PF24894">
    <property type="entry name" value="Hexapep_GlmU"/>
    <property type="match status" value="1"/>
</dbReference>
<dbReference type="GO" id="GO:0005524">
    <property type="term" value="F:ATP binding"/>
    <property type="evidence" value="ECO:0007669"/>
    <property type="project" value="UniProtKB-KW"/>
</dbReference>
<keyword evidence="2 9" id="KW-0321">Glycogen metabolism</keyword>
<feature type="binding site" evidence="9">
    <location>
        <position position="170"/>
    </location>
    <ligand>
        <name>alpha-D-glucose 1-phosphate</name>
        <dbReference type="ChEBI" id="CHEBI:58601"/>
    </ligand>
</feature>
<dbReference type="InterPro" id="IPR005836">
    <property type="entry name" value="ADP_Glu_pyroP_CS"/>
</dbReference>
<proteinExistence type="inferred from homology"/>
<evidence type="ECO:0000256" key="3">
    <source>
        <dbReference type="ARBA" id="ARBA00022679"/>
    </source>
</evidence>
<comment type="similarity">
    <text evidence="1 9">Belongs to the bacterial/plant glucose-1-phosphate adenylyltransferase family.</text>
</comment>
<evidence type="ECO:0000256" key="9">
    <source>
        <dbReference type="HAMAP-Rule" id="MF_00624"/>
    </source>
</evidence>
<feature type="domain" description="Nucleotidyl transferase" evidence="10">
    <location>
        <begin position="13"/>
        <end position="283"/>
    </location>
</feature>